<sequence>MIIQSYNYKNVGITYFHSDWLQKISKMMRENIPVDTKIPSHGVQRVGKEFQRELFMESYEYQLHFWAISFRQILSDSYLDHIFPVLFYNYPIEAGSNYVLAEAKDIEDMSNKTLDAAQWKAGKLIEELQLNKGIILSDYQIKLIPMCSMHRHPYSYKGVDMIHTIEGVPTGFLKDKFSAEDKRKGPNTTGIVYPIKEPAIPEQPSYSCIIKEDFQDNKEVAYIACGEYNLVSKKGDDVEYSLENSYTVVLRDDTDITDITSAMKLCGIKSKKKTYIVSDRKELHKRMLMVDSLSFTPKFNIDSRLTKVKL</sequence>
<proteinExistence type="predicted"/>
<evidence type="ECO:0000313" key="2">
    <source>
        <dbReference type="Proteomes" id="UP000194265"/>
    </source>
</evidence>
<organism evidence="1 2">
    <name type="scientific">Campylobacter vicugnae</name>
    <dbReference type="NCBI Taxonomy" id="1660076"/>
    <lineage>
        <taxon>Bacteria</taxon>
        <taxon>Pseudomonadati</taxon>
        <taxon>Campylobacterota</taxon>
        <taxon>Epsilonproteobacteria</taxon>
        <taxon>Campylobacterales</taxon>
        <taxon>Campylobacteraceae</taxon>
        <taxon>Campylobacter</taxon>
    </lineage>
</organism>
<dbReference type="RefSeq" id="WP_086333954.1">
    <property type="nucleotide sequence ID" value="NZ_CP018791.1"/>
</dbReference>
<dbReference type="STRING" id="1660074.CVIC8964_1320"/>
<protein>
    <submittedName>
        <fullName evidence="1">Uncharacterized protein</fullName>
    </submittedName>
</protein>
<name>A0A1X9T2T5_9BACT</name>
<reference evidence="1 2" key="1">
    <citation type="journal article" date="2017" name="Genome Biol. Evol.">
        <title>Comparative Genomic Analysis Identifies a Campylobacter Clade Deficient in Selenium Metabolism.</title>
        <authorList>
            <person name="Miller W.G."/>
            <person name="Yee E."/>
            <person name="Lopes B.S."/>
            <person name="Chapman M.H."/>
            <person name="Huynh S."/>
            <person name="Bono J.L."/>
            <person name="Parker C.T."/>
            <person name="Strachan N.J.C."/>
            <person name="Forbes K.J."/>
        </authorList>
    </citation>
    <scope>NUCLEOTIDE SEQUENCE [LARGE SCALE GENOMIC DNA]</scope>
    <source>
        <strain evidence="1 2">RM8964</strain>
    </source>
</reference>
<accession>A0A1X9T2T5</accession>
<dbReference type="EMBL" id="CP018791">
    <property type="protein sequence ID" value="ARR02709.1"/>
    <property type="molecule type" value="Genomic_DNA"/>
</dbReference>
<dbReference type="Proteomes" id="UP000194265">
    <property type="component" value="Chromosome"/>
</dbReference>
<evidence type="ECO:0000313" key="1">
    <source>
        <dbReference type="EMBL" id="ARR02709.1"/>
    </source>
</evidence>
<dbReference type="AlphaFoldDB" id="A0A1X9T2T5"/>
<gene>
    <name evidence="1" type="ORF">CVIC8964_1320</name>
</gene>